<dbReference type="Gene3D" id="1.25.40.20">
    <property type="entry name" value="Ankyrin repeat-containing domain"/>
    <property type="match status" value="1"/>
</dbReference>
<sequence length="751" mass="85974">MLQGLDADKLHQEAKTRWLKPIEVLTILQNHEGFKIMDKNPDRPPSGSLFLFNRRVLRNFRMDGHSWRRKGNGKTIAEAHERLKIANNDVLNCYYARGEENSSFQRRSYWMLDPAYSHIVLVHYREVEGENIPGLVFNLSNESFSNSNQDTSRAQVHNFPRTSELTELCQNSGSNGTAEEVNSHLIMESFETNNTFDWSETFDLPFLPEVDESIQNSRLQWSSDNEINYDYKDFVGQMPSYDIENKNQQDLGLSDFEIKESSEETFKDRFNEMRHKKNGHAEEAIIDIDSGLLMELNQLESTLRTCSSFEMPQKQWFHIREVSPECAFSSERTKVIIIGDFLWKPPESKWAVSFGDVEVPLEIIQQGVICCHAPQHIIGKVNLFITNGNGEQCSEGRELVFLSKPGMYSSSSTYTQEAEVKSREEQLLLLKLVKLLFGQNIGALTSRHDNNSEFDPVRNLTDIKDQSTSENTMDSVVQELLKDKFEQWLRSKKIKENSEGDCLLSKQDQCIIHMISGLGYAWALKPILNSGVSINYRDTLGWTALHWAAHFGREKMVAALLAAGASAGAVSHSTSQDPVGKTPASIASSNSHKGLAGTYHGDPKFEKAALSIQKNYRCWKGRKEFQTTRKHVVKIQAHVRGRQARKHYKEFLSTVSILEKVVLRWHRRGVGLRVFHGQLEPMDKEDEDDILKAFRKQKVDASHDKAISRVISMVKSPEARQQYRRMLERYQQAKDDLADYKDQGSDNHEAK</sequence>
<dbReference type="InterPro" id="IPR002909">
    <property type="entry name" value="IPT_dom"/>
</dbReference>
<dbReference type="Pfam" id="PF01833">
    <property type="entry name" value="TIG"/>
    <property type="match status" value="1"/>
</dbReference>
<feature type="domain" description="CG-1" evidence="9">
    <location>
        <begin position="7"/>
        <end position="133"/>
    </location>
</feature>
<dbReference type="InterPro" id="IPR000048">
    <property type="entry name" value="IQ_motif_EF-hand-BS"/>
</dbReference>
<evidence type="ECO:0000259" key="9">
    <source>
        <dbReference type="PROSITE" id="PS51437"/>
    </source>
</evidence>
<dbReference type="PROSITE" id="PS50088">
    <property type="entry name" value="ANK_REPEAT"/>
    <property type="match status" value="1"/>
</dbReference>
<dbReference type="InterPro" id="IPR013783">
    <property type="entry name" value="Ig-like_fold"/>
</dbReference>
<gene>
    <name evidence="10" type="ORF">CB5_LOCUS29910</name>
</gene>
<dbReference type="EMBL" id="CAJEUB010000021">
    <property type="protein sequence ID" value="CAD1846699.1"/>
    <property type="molecule type" value="Genomic_DNA"/>
</dbReference>
<dbReference type="InterPro" id="IPR027417">
    <property type="entry name" value="P-loop_NTPase"/>
</dbReference>
<dbReference type="SMART" id="SM00015">
    <property type="entry name" value="IQ"/>
    <property type="match status" value="2"/>
</dbReference>
<dbReference type="Gene3D" id="2.60.40.10">
    <property type="entry name" value="Immunoglobulins"/>
    <property type="match status" value="1"/>
</dbReference>
<dbReference type="InterPro" id="IPR014756">
    <property type="entry name" value="Ig_E-set"/>
</dbReference>
<dbReference type="GO" id="GO:0003712">
    <property type="term" value="F:transcription coregulator activity"/>
    <property type="evidence" value="ECO:0007669"/>
    <property type="project" value="TreeGrafter"/>
</dbReference>
<keyword evidence="4" id="KW-0010">Activator</keyword>
<dbReference type="Pfam" id="PF12796">
    <property type="entry name" value="Ank_2"/>
    <property type="match status" value="1"/>
</dbReference>
<dbReference type="Gene3D" id="1.20.5.190">
    <property type="match status" value="1"/>
</dbReference>
<dbReference type="SMART" id="SM00248">
    <property type="entry name" value="ANK"/>
    <property type="match status" value="1"/>
</dbReference>
<dbReference type="SMART" id="SM01076">
    <property type="entry name" value="CG-1"/>
    <property type="match status" value="1"/>
</dbReference>
<dbReference type="Pfam" id="PF00612">
    <property type="entry name" value="IQ"/>
    <property type="match status" value="2"/>
</dbReference>
<organism evidence="10">
    <name type="scientific">Ananas comosus var. bracteatus</name>
    <name type="common">red pineapple</name>
    <dbReference type="NCBI Taxonomy" id="296719"/>
    <lineage>
        <taxon>Eukaryota</taxon>
        <taxon>Viridiplantae</taxon>
        <taxon>Streptophyta</taxon>
        <taxon>Embryophyta</taxon>
        <taxon>Tracheophyta</taxon>
        <taxon>Spermatophyta</taxon>
        <taxon>Magnoliopsida</taxon>
        <taxon>Liliopsida</taxon>
        <taxon>Poales</taxon>
        <taxon>Bromeliaceae</taxon>
        <taxon>Bromelioideae</taxon>
        <taxon>Ananas</taxon>
    </lineage>
</organism>
<evidence type="ECO:0000313" key="10">
    <source>
        <dbReference type="EMBL" id="CAD1846699.1"/>
    </source>
</evidence>
<keyword evidence="6" id="KW-0539">Nucleus</keyword>
<dbReference type="SUPFAM" id="SSF81296">
    <property type="entry name" value="E set domains"/>
    <property type="match status" value="1"/>
</dbReference>
<dbReference type="AlphaFoldDB" id="A0A6V7QU81"/>
<dbReference type="PROSITE" id="PS50297">
    <property type="entry name" value="ANK_REP_REGION"/>
    <property type="match status" value="1"/>
</dbReference>
<evidence type="ECO:0000256" key="1">
    <source>
        <dbReference type="ARBA" id="ARBA00004123"/>
    </source>
</evidence>
<comment type="similarity">
    <text evidence="2">Belongs to the CAMTA family.</text>
</comment>
<dbReference type="InterPro" id="IPR002110">
    <property type="entry name" value="Ankyrin_rpt"/>
</dbReference>
<evidence type="ECO:0000256" key="8">
    <source>
        <dbReference type="SAM" id="MobiDB-lite"/>
    </source>
</evidence>
<dbReference type="GO" id="GO:0006357">
    <property type="term" value="P:regulation of transcription by RNA polymerase II"/>
    <property type="evidence" value="ECO:0007669"/>
    <property type="project" value="TreeGrafter"/>
</dbReference>
<reference evidence="10" key="1">
    <citation type="submission" date="2020-07" db="EMBL/GenBank/DDBJ databases">
        <authorList>
            <person name="Lin J."/>
        </authorList>
    </citation>
    <scope>NUCLEOTIDE SEQUENCE</scope>
</reference>
<accession>A0A6V7QU81</accession>
<dbReference type="PANTHER" id="PTHR23335:SF35">
    <property type="entry name" value="OS01G0923600 PROTEIN"/>
    <property type="match status" value="1"/>
</dbReference>
<evidence type="ECO:0000256" key="6">
    <source>
        <dbReference type="ARBA" id="ARBA00023242"/>
    </source>
</evidence>
<dbReference type="InterPro" id="IPR036770">
    <property type="entry name" value="Ankyrin_rpt-contain_sf"/>
</dbReference>
<dbReference type="PROSITE" id="PS51437">
    <property type="entry name" value="CG_1"/>
    <property type="match status" value="1"/>
</dbReference>
<keyword evidence="3 7" id="KW-0040">ANK repeat</keyword>
<evidence type="ECO:0000256" key="7">
    <source>
        <dbReference type="PROSITE-ProRule" id="PRU00023"/>
    </source>
</evidence>
<name>A0A6V7QU81_ANACO</name>
<comment type="subcellular location">
    <subcellularLocation>
        <location evidence="1">Nucleus</location>
    </subcellularLocation>
</comment>
<protein>
    <recommendedName>
        <fullName evidence="9">CG-1 domain-containing protein</fullName>
    </recommendedName>
</protein>
<feature type="region of interest" description="Disordered" evidence="8">
    <location>
        <begin position="572"/>
        <end position="591"/>
    </location>
</feature>
<dbReference type="PANTHER" id="PTHR23335">
    <property type="entry name" value="CALMODULIN-BINDING TRANSCRIPTION ACTIVATOR CAMTA"/>
    <property type="match status" value="1"/>
</dbReference>
<dbReference type="PROSITE" id="PS50096">
    <property type="entry name" value="IQ"/>
    <property type="match status" value="3"/>
</dbReference>
<dbReference type="GO" id="GO:0005634">
    <property type="term" value="C:nucleus"/>
    <property type="evidence" value="ECO:0007669"/>
    <property type="project" value="UniProtKB-SubCell"/>
</dbReference>
<evidence type="ECO:0000256" key="4">
    <source>
        <dbReference type="ARBA" id="ARBA00023159"/>
    </source>
</evidence>
<dbReference type="SUPFAM" id="SSF52540">
    <property type="entry name" value="P-loop containing nucleoside triphosphate hydrolases"/>
    <property type="match status" value="1"/>
</dbReference>
<keyword evidence="5" id="KW-0804">Transcription</keyword>
<proteinExistence type="inferred from homology"/>
<evidence type="ECO:0000256" key="3">
    <source>
        <dbReference type="ARBA" id="ARBA00023043"/>
    </source>
</evidence>
<dbReference type="GO" id="GO:0003690">
    <property type="term" value="F:double-stranded DNA binding"/>
    <property type="evidence" value="ECO:0007669"/>
    <property type="project" value="TreeGrafter"/>
</dbReference>
<dbReference type="Pfam" id="PF03859">
    <property type="entry name" value="CG-1"/>
    <property type="match status" value="1"/>
</dbReference>
<evidence type="ECO:0000256" key="2">
    <source>
        <dbReference type="ARBA" id="ARBA00008267"/>
    </source>
</evidence>
<feature type="repeat" description="ANK" evidence="7">
    <location>
        <begin position="540"/>
        <end position="572"/>
    </location>
</feature>
<evidence type="ECO:0000256" key="5">
    <source>
        <dbReference type="ARBA" id="ARBA00023163"/>
    </source>
</evidence>
<dbReference type="InterPro" id="IPR005559">
    <property type="entry name" value="CG-1_dom"/>
</dbReference>
<dbReference type="SUPFAM" id="SSF48403">
    <property type="entry name" value="Ankyrin repeat"/>
    <property type="match status" value="1"/>
</dbReference>